<gene>
    <name evidence="13" type="ORF">QM524_22680</name>
</gene>
<evidence type="ECO:0000256" key="4">
    <source>
        <dbReference type="ARBA" id="ARBA00022692"/>
    </source>
</evidence>
<keyword evidence="4" id="KW-0812">Transmembrane</keyword>
<dbReference type="InterPro" id="IPR008969">
    <property type="entry name" value="CarboxyPept-like_regulatory"/>
</dbReference>
<reference evidence="13 14" key="1">
    <citation type="submission" date="2023-05" db="EMBL/GenBank/DDBJ databases">
        <title>Novel species of genus Flectobacillus isolated from stream in China.</title>
        <authorList>
            <person name="Lu H."/>
        </authorList>
    </citation>
    <scope>NUCLEOTIDE SEQUENCE [LARGE SCALE GENOMIC DNA]</scope>
    <source>
        <strain evidence="13 14">KCTC 42575</strain>
    </source>
</reference>
<comment type="similarity">
    <text evidence="10">Belongs to the TonB-dependent receptor family.</text>
</comment>
<keyword evidence="5" id="KW-0732">Signal</keyword>
<evidence type="ECO:0000256" key="1">
    <source>
        <dbReference type="ARBA" id="ARBA00004571"/>
    </source>
</evidence>
<keyword evidence="8 13" id="KW-0675">Receptor</keyword>
<sequence>MNKPVGLLCLLLYVLLLFDTSVFGQNASKITISGYIKEAGSAELLPGVHVMLKGTRIGTQSNNYGFYSLSVLAQDSIEVVYSFVGYQVFSQKIDAKSKSLTINVDLKPSNQDLEEVKVIANSVEQQKLSEQVQMSQISIPIQQIKEIPAFMGEKDVLKVLQLMPGVQKGAEGNAGIYVRGGGPDQNLLILDDAPVYNAYHLFGFFSVFNGDALKSVELTKGGFPARFGGRLSSVIEMQMKEGNKEDYHVEGGIGLIGARVVAEGPIDKQKRSSFLVSARRTYLDILTQPLIPKEQKGSRYYFYDFNAKLNYDFGQKNRLFLSGYFGQDRLYVRDMQLQSKLESSIEWGNQTATIRWNHLYSDNLFSNLSLIYSKYDFMTSSLQSNLDAVGINNFSLYYSSGIRDLGAKFDIDFLPNPIHTLKAGALATMHRFTPSAIELQDDVASRYKDAVENIDALELGIYLEDNYKPLPNLRFNIGLRYSSFSTSEKGYHNWEPRGAMAWTLPKDWALKASYAVMNQYIHLVSNSGASLPTDLWVPSTDLIKPQRSQQVALGFAKDFPERQFSITLEGFYKTMNQIVALKEGSSFILNGSLQRFTQAKSQESPWESNMTAGKGRSYGAEFLLQKKTGKFSGWIGYTLSWIFHQFDELNFGNEFYPKYDRRHDLSLVGIYHLKPNVTLSATWVYGTGNVFTIPISTYEVYSHIPGLNQTGVNQYYNSAREIPDYRERNNFRAPPYHRLDVGVQFHKKMKKGHTRTWEFGVYNLYNRKNAYFYSFKSVYNTTTDQTTKSLAQYALFGIIPSATYSFKF</sequence>
<feature type="domain" description="TonB-dependent receptor plug" evidence="12">
    <location>
        <begin position="146"/>
        <end position="230"/>
    </location>
</feature>
<evidence type="ECO:0000313" key="13">
    <source>
        <dbReference type="EMBL" id="MDI9862047.1"/>
    </source>
</evidence>
<dbReference type="SUPFAM" id="SSF56935">
    <property type="entry name" value="Porins"/>
    <property type="match status" value="1"/>
</dbReference>
<evidence type="ECO:0000313" key="14">
    <source>
        <dbReference type="Proteomes" id="UP001236507"/>
    </source>
</evidence>
<dbReference type="Gene3D" id="2.170.130.10">
    <property type="entry name" value="TonB-dependent receptor, plug domain"/>
    <property type="match status" value="1"/>
</dbReference>
<keyword evidence="2" id="KW-0813">Transport</keyword>
<evidence type="ECO:0000259" key="12">
    <source>
        <dbReference type="Pfam" id="PF07715"/>
    </source>
</evidence>
<proteinExistence type="inferred from homology"/>
<organism evidence="13 14">
    <name type="scientific">Flectobacillus roseus</name>
    <dbReference type="NCBI Taxonomy" id="502259"/>
    <lineage>
        <taxon>Bacteria</taxon>
        <taxon>Pseudomonadati</taxon>
        <taxon>Bacteroidota</taxon>
        <taxon>Cytophagia</taxon>
        <taxon>Cytophagales</taxon>
        <taxon>Flectobacillaceae</taxon>
        <taxon>Flectobacillus</taxon>
    </lineage>
</organism>
<dbReference type="InterPro" id="IPR000531">
    <property type="entry name" value="Beta-barrel_TonB"/>
</dbReference>
<dbReference type="InterPro" id="IPR037066">
    <property type="entry name" value="Plug_dom_sf"/>
</dbReference>
<evidence type="ECO:0000256" key="6">
    <source>
        <dbReference type="ARBA" id="ARBA00023077"/>
    </source>
</evidence>
<evidence type="ECO:0000256" key="3">
    <source>
        <dbReference type="ARBA" id="ARBA00022452"/>
    </source>
</evidence>
<evidence type="ECO:0000256" key="2">
    <source>
        <dbReference type="ARBA" id="ARBA00022448"/>
    </source>
</evidence>
<keyword evidence="3" id="KW-1134">Transmembrane beta strand</keyword>
<dbReference type="InterPro" id="IPR039426">
    <property type="entry name" value="TonB-dep_rcpt-like"/>
</dbReference>
<evidence type="ECO:0000256" key="9">
    <source>
        <dbReference type="ARBA" id="ARBA00023237"/>
    </source>
</evidence>
<dbReference type="Proteomes" id="UP001236507">
    <property type="component" value="Unassembled WGS sequence"/>
</dbReference>
<evidence type="ECO:0000256" key="10">
    <source>
        <dbReference type="RuleBase" id="RU003357"/>
    </source>
</evidence>
<name>A0ABT6YF38_9BACT</name>
<evidence type="ECO:0000256" key="8">
    <source>
        <dbReference type="ARBA" id="ARBA00023170"/>
    </source>
</evidence>
<feature type="domain" description="TonB-dependent receptor-like beta-barrel" evidence="11">
    <location>
        <begin position="299"/>
        <end position="764"/>
    </location>
</feature>
<dbReference type="InterPro" id="IPR012910">
    <property type="entry name" value="Plug_dom"/>
</dbReference>
<dbReference type="PANTHER" id="PTHR30069">
    <property type="entry name" value="TONB-DEPENDENT OUTER MEMBRANE RECEPTOR"/>
    <property type="match status" value="1"/>
</dbReference>
<dbReference type="Gene3D" id="2.60.40.1120">
    <property type="entry name" value="Carboxypeptidase-like, regulatory domain"/>
    <property type="match status" value="1"/>
</dbReference>
<dbReference type="PANTHER" id="PTHR30069:SF29">
    <property type="entry name" value="HEMOGLOBIN AND HEMOGLOBIN-HAPTOGLOBIN-BINDING PROTEIN 1-RELATED"/>
    <property type="match status" value="1"/>
</dbReference>
<dbReference type="RefSeq" id="WP_283346367.1">
    <property type="nucleotide sequence ID" value="NZ_JASHIF010000025.1"/>
</dbReference>
<protein>
    <submittedName>
        <fullName evidence="13">TonB-dependent receptor</fullName>
    </submittedName>
</protein>
<keyword evidence="9" id="KW-0998">Cell outer membrane</keyword>
<comment type="subcellular location">
    <subcellularLocation>
        <location evidence="1">Cell outer membrane</location>
        <topology evidence="1">Multi-pass membrane protein</topology>
    </subcellularLocation>
</comment>
<keyword evidence="14" id="KW-1185">Reference proteome</keyword>
<evidence type="ECO:0000256" key="5">
    <source>
        <dbReference type="ARBA" id="ARBA00022729"/>
    </source>
</evidence>
<keyword evidence="6 10" id="KW-0798">TonB box</keyword>
<accession>A0ABT6YF38</accession>
<dbReference type="Gene3D" id="2.40.170.20">
    <property type="entry name" value="TonB-dependent receptor, beta-barrel domain"/>
    <property type="match status" value="1"/>
</dbReference>
<dbReference type="Pfam" id="PF00593">
    <property type="entry name" value="TonB_dep_Rec_b-barrel"/>
    <property type="match status" value="1"/>
</dbReference>
<evidence type="ECO:0000256" key="7">
    <source>
        <dbReference type="ARBA" id="ARBA00023136"/>
    </source>
</evidence>
<dbReference type="EMBL" id="JASHIF010000025">
    <property type="protein sequence ID" value="MDI9862047.1"/>
    <property type="molecule type" value="Genomic_DNA"/>
</dbReference>
<dbReference type="SUPFAM" id="SSF49464">
    <property type="entry name" value="Carboxypeptidase regulatory domain-like"/>
    <property type="match status" value="1"/>
</dbReference>
<keyword evidence="7 10" id="KW-0472">Membrane</keyword>
<dbReference type="Pfam" id="PF13715">
    <property type="entry name" value="CarbopepD_reg_2"/>
    <property type="match status" value="1"/>
</dbReference>
<dbReference type="InterPro" id="IPR036942">
    <property type="entry name" value="Beta-barrel_TonB_sf"/>
</dbReference>
<dbReference type="Pfam" id="PF07715">
    <property type="entry name" value="Plug"/>
    <property type="match status" value="1"/>
</dbReference>
<comment type="caution">
    <text evidence="13">The sequence shown here is derived from an EMBL/GenBank/DDBJ whole genome shotgun (WGS) entry which is preliminary data.</text>
</comment>
<evidence type="ECO:0000259" key="11">
    <source>
        <dbReference type="Pfam" id="PF00593"/>
    </source>
</evidence>